<dbReference type="EMBL" id="QHJQ01000008">
    <property type="protein sequence ID" value="PXA03551.1"/>
    <property type="molecule type" value="Genomic_DNA"/>
</dbReference>
<protein>
    <recommendedName>
        <fullName evidence="4">Prepilin-type cleavage/methylation domain-containing protein</fullName>
    </recommendedName>
</protein>
<dbReference type="Gene3D" id="3.30.700.10">
    <property type="entry name" value="Glycoprotein, Type 4 Pilin"/>
    <property type="match status" value="1"/>
</dbReference>
<dbReference type="Proteomes" id="UP000247099">
    <property type="component" value="Unassembled WGS sequence"/>
</dbReference>
<evidence type="ECO:0000313" key="3">
    <source>
        <dbReference type="Proteomes" id="UP000247099"/>
    </source>
</evidence>
<evidence type="ECO:0000256" key="1">
    <source>
        <dbReference type="SAM" id="Coils"/>
    </source>
</evidence>
<dbReference type="AlphaFoldDB" id="A0A317ZJM1"/>
<comment type="caution">
    <text evidence="2">The sequence shown here is derived from an EMBL/GenBank/DDBJ whole genome shotgun (WGS) entry which is preliminary data.</text>
</comment>
<dbReference type="SUPFAM" id="SSF54523">
    <property type="entry name" value="Pili subunits"/>
    <property type="match status" value="1"/>
</dbReference>
<accession>A0A317ZJM1</accession>
<name>A0A317ZJM1_9BACT</name>
<dbReference type="OrthoDB" id="195052at2"/>
<proteinExistence type="predicted"/>
<evidence type="ECO:0008006" key="4">
    <source>
        <dbReference type="Google" id="ProtNLM"/>
    </source>
</evidence>
<feature type="coiled-coil region" evidence="1">
    <location>
        <begin position="20"/>
        <end position="47"/>
    </location>
</feature>
<organism evidence="2 3">
    <name type="scientific">Coraliomargarita sinensis</name>
    <dbReference type="NCBI Taxonomy" id="2174842"/>
    <lineage>
        <taxon>Bacteria</taxon>
        <taxon>Pseudomonadati</taxon>
        <taxon>Verrucomicrobiota</taxon>
        <taxon>Opitutia</taxon>
        <taxon>Puniceicoccales</taxon>
        <taxon>Coraliomargaritaceae</taxon>
        <taxon>Coraliomargarita</taxon>
    </lineage>
</organism>
<keyword evidence="1" id="KW-0175">Coiled coil</keyword>
<dbReference type="InterPro" id="IPR045584">
    <property type="entry name" value="Pilin-like"/>
</dbReference>
<evidence type="ECO:0000313" key="2">
    <source>
        <dbReference type="EMBL" id="PXA03551.1"/>
    </source>
</evidence>
<sequence length="136" mass="14407">MIVVVVIGLLAAMAIPAFNKSRTRSQATRVANDLKKLEQALDVLLLERSMPDGIYYDGTAPGGFPVTDLPEEIQSKPLGDGSQVTYDISAGLTGAGNRGVVITYDAGLDDDMLKELDDILDDGNINPGNGTKRNAT</sequence>
<reference evidence="2 3" key="1">
    <citation type="submission" date="2018-05" db="EMBL/GenBank/DDBJ databases">
        <title>Coraliomargarita sinensis sp. nov., isolated from a marine solar saltern.</title>
        <authorList>
            <person name="Zhou L.Y."/>
        </authorList>
    </citation>
    <scope>NUCLEOTIDE SEQUENCE [LARGE SCALE GENOMIC DNA]</scope>
    <source>
        <strain evidence="2 3">WN38</strain>
    </source>
</reference>
<gene>
    <name evidence="2" type="ORF">DDZ13_11250</name>
</gene>
<keyword evidence="3" id="KW-1185">Reference proteome</keyword>
<dbReference type="InParanoid" id="A0A317ZJM1"/>